<sequence>MSNKQTALFEDRFLESFVGKGIISDPKIAIIELIANAWDAASTRVEITWPVQDGDNFSIYDNGHGMTESQFNKRFRTLAYDRNKEQGSYAEVPTDHKSSIGKRPTFGRNGKGRLSGFAFGEFFQVKTWKENKEVHYKVFSDNTNILAFQKIGEVIKEGHGTQIFVNNAIKPQISFEQIKIEIGMRFMTDPHFEVIINGEKISFLDVPEENIDEIAVEIDGLGNIPITVIDVKDTDKSTQQHGIAWHVKNRLVGECTWKGSGNEHLLDGRRIVAKRYIFIVKADCLEKAVTPDWTAFFQNDSNYKKVFPIVQEKIKDYILDLYKENRAETFKEIENVTKPILKNIGLVGRERWEIFITTVQEECPSISQNDLEKVGKLLANLEQTDSKYNLIGILASSTPEELENLNNVLKKWNINLAKVVLDEVEYRMRLVEKLQSRVINSLTDEVHDLQPLFQRGLWIFGPEYETIEYTSNVGMTKVIQDLFGKDFKGTRIRPDFAILRDSSVGLYSFPFYDEDGGEVGVDRMTIVELKKPGVPLGNEEVNQSWKYVKELLDRGLLLKKSKVICFVLGSELVPFEAEKTTKMDGQVIIQPLSYDTVMKRAKSRLLNLFDKVKNAPYLEDSRIKEYLREKEQGELF</sequence>
<dbReference type="GO" id="GO:0005524">
    <property type="term" value="F:ATP binding"/>
    <property type="evidence" value="ECO:0007669"/>
    <property type="project" value="UniProtKB-KW"/>
</dbReference>
<proteinExistence type="predicted"/>
<organism evidence="1 2">
    <name type="scientific">Chryseobacterium kimseyorum</name>
    <dbReference type="NCBI Taxonomy" id="2984028"/>
    <lineage>
        <taxon>Bacteria</taxon>
        <taxon>Pseudomonadati</taxon>
        <taxon>Bacteroidota</taxon>
        <taxon>Flavobacteriia</taxon>
        <taxon>Flavobacteriales</taxon>
        <taxon>Weeksellaceae</taxon>
        <taxon>Chryseobacterium group</taxon>
        <taxon>Chryseobacterium</taxon>
    </lineage>
</organism>
<dbReference type="SUPFAM" id="SSF55874">
    <property type="entry name" value="ATPase domain of HSP90 chaperone/DNA topoisomerase II/histidine kinase"/>
    <property type="match status" value="1"/>
</dbReference>
<dbReference type="Proteomes" id="UP001163731">
    <property type="component" value="Unassembled WGS sequence"/>
</dbReference>
<gene>
    <name evidence="1" type="ORF">OMO38_05250</name>
</gene>
<reference evidence="1" key="1">
    <citation type="submission" date="2022-10" db="EMBL/GenBank/DDBJ databases">
        <title>Chryseobacterium babae sp. nov. isolated from the gut of the beetle Oryctes rhinoceros, and Chryseobacterium kimseyorum sp. nov., isolated from a stick insect rearing cage.</title>
        <authorList>
            <person name="Shelomi M."/>
            <person name="Han C.-J."/>
            <person name="Chen W.-M."/>
            <person name="Chen H.-K."/>
            <person name="Liaw S.-J."/>
            <person name="Muhle E."/>
            <person name="Clermont D."/>
        </authorList>
    </citation>
    <scope>NUCLEOTIDE SEQUENCE</scope>
    <source>
        <strain evidence="1">09-1422</strain>
    </source>
</reference>
<dbReference type="RefSeq" id="WP_264749168.1">
    <property type="nucleotide sequence ID" value="NZ_JAPDHW010000003.1"/>
</dbReference>
<name>A0ABT3HVU7_9FLAO</name>
<dbReference type="Gene3D" id="3.30.565.10">
    <property type="entry name" value="Histidine kinase-like ATPase, C-terminal domain"/>
    <property type="match status" value="1"/>
</dbReference>
<dbReference type="Pfam" id="PF13589">
    <property type="entry name" value="HATPase_c_3"/>
    <property type="match status" value="1"/>
</dbReference>
<protein>
    <submittedName>
        <fullName evidence="1">ATP-binding protein</fullName>
    </submittedName>
</protein>
<dbReference type="InterPro" id="IPR036890">
    <property type="entry name" value="HATPase_C_sf"/>
</dbReference>
<keyword evidence="1" id="KW-0547">Nucleotide-binding</keyword>
<evidence type="ECO:0000313" key="2">
    <source>
        <dbReference type="Proteomes" id="UP001163731"/>
    </source>
</evidence>
<comment type="caution">
    <text evidence="1">The sequence shown here is derived from an EMBL/GenBank/DDBJ whole genome shotgun (WGS) entry which is preliminary data.</text>
</comment>
<keyword evidence="1" id="KW-0067">ATP-binding</keyword>
<keyword evidence="2" id="KW-1185">Reference proteome</keyword>
<dbReference type="EMBL" id="JAPDHW010000003">
    <property type="protein sequence ID" value="MCW3167929.1"/>
    <property type="molecule type" value="Genomic_DNA"/>
</dbReference>
<evidence type="ECO:0000313" key="1">
    <source>
        <dbReference type="EMBL" id="MCW3167929.1"/>
    </source>
</evidence>
<accession>A0ABT3HVU7</accession>